<evidence type="ECO:0000256" key="4">
    <source>
        <dbReference type="PROSITE-ProRule" id="PRU00221"/>
    </source>
</evidence>
<dbReference type="SMART" id="SM00320">
    <property type="entry name" value="WD40"/>
    <property type="match status" value="7"/>
</dbReference>
<dbReference type="CDD" id="cd00200">
    <property type="entry name" value="WD40"/>
    <property type="match status" value="1"/>
</dbReference>
<dbReference type="Proteomes" id="UP001497472">
    <property type="component" value="Unassembled WGS sequence"/>
</dbReference>
<dbReference type="GO" id="GO:0060271">
    <property type="term" value="P:cilium assembly"/>
    <property type="evidence" value="ECO:0007669"/>
    <property type="project" value="TreeGrafter"/>
</dbReference>
<feature type="repeat" description="WD" evidence="4">
    <location>
        <begin position="267"/>
        <end position="299"/>
    </location>
</feature>
<evidence type="ECO:0000256" key="3">
    <source>
        <dbReference type="ARBA" id="ARBA00037984"/>
    </source>
</evidence>
<dbReference type="InterPro" id="IPR001680">
    <property type="entry name" value="WD40_rpt"/>
</dbReference>
<dbReference type="InterPro" id="IPR020472">
    <property type="entry name" value="WD40_PAC1"/>
</dbReference>
<keyword evidence="1 4" id="KW-0853">WD repeat</keyword>
<feature type="repeat" description="WD" evidence="4">
    <location>
        <begin position="225"/>
        <end position="266"/>
    </location>
</feature>
<proteinExistence type="inferred from homology"/>
<dbReference type="AlphaFoldDB" id="A0AAV1J7U1"/>
<feature type="repeat" description="WD" evidence="4">
    <location>
        <begin position="57"/>
        <end position="88"/>
    </location>
</feature>
<dbReference type="SUPFAM" id="SSF50978">
    <property type="entry name" value="WD40 repeat-like"/>
    <property type="match status" value="1"/>
</dbReference>
<dbReference type="Gene3D" id="2.130.10.10">
    <property type="entry name" value="YVTN repeat-like/Quinoprotein amine dehydrogenase"/>
    <property type="match status" value="2"/>
</dbReference>
<feature type="repeat" description="WD" evidence="4">
    <location>
        <begin position="99"/>
        <end position="140"/>
    </location>
</feature>
<dbReference type="InterPro" id="IPR050505">
    <property type="entry name" value="WDR55/POC1"/>
</dbReference>
<dbReference type="PROSITE" id="PS50294">
    <property type="entry name" value="WD_REPEATS_REGION"/>
    <property type="match status" value="6"/>
</dbReference>
<name>A0AAV1J7U1_9NEOP</name>
<evidence type="ECO:0000256" key="2">
    <source>
        <dbReference type="ARBA" id="ARBA00022737"/>
    </source>
</evidence>
<dbReference type="PRINTS" id="PR00320">
    <property type="entry name" value="GPROTEINBRPT"/>
</dbReference>
<evidence type="ECO:0000256" key="1">
    <source>
        <dbReference type="ARBA" id="ARBA00022574"/>
    </source>
</evidence>
<comment type="similarity">
    <text evidence="3">Belongs to the WD repeat POC1 family.</text>
</comment>
<feature type="repeat" description="WD" evidence="4">
    <location>
        <begin position="16"/>
        <end position="57"/>
    </location>
</feature>
<organism evidence="5 6">
    <name type="scientific">Leptosia nina</name>
    <dbReference type="NCBI Taxonomy" id="320188"/>
    <lineage>
        <taxon>Eukaryota</taxon>
        <taxon>Metazoa</taxon>
        <taxon>Ecdysozoa</taxon>
        <taxon>Arthropoda</taxon>
        <taxon>Hexapoda</taxon>
        <taxon>Insecta</taxon>
        <taxon>Pterygota</taxon>
        <taxon>Neoptera</taxon>
        <taxon>Endopterygota</taxon>
        <taxon>Lepidoptera</taxon>
        <taxon>Glossata</taxon>
        <taxon>Ditrysia</taxon>
        <taxon>Papilionoidea</taxon>
        <taxon>Pieridae</taxon>
        <taxon>Pierinae</taxon>
        <taxon>Leptosia</taxon>
    </lineage>
</organism>
<dbReference type="GO" id="GO:0005814">
    <property type="term" value="C:centriole"/>
    <property type="evidence" value="ECO:0007669"/>
    <property type="project" value="TreeGrafter"/>
</dbReference>
<evidence type="ECO:0000313" key="6">
    <source>
        <dbReference type="Proteomes" id="UP001497472"/>
    </source>
</evidence>
<dbReference type="PROSITE" id="PS00678">
    <property type="entry name" value="WD_REPEATS_1"/>
    <property type="match status" value="2"/>
</dbReference>
<dbReference type="Pfam" id="PF00400">
    <property type="entry name" value="WD40"/>
    <property type="match status" value="7"/>
</dbReference>
<dbReference type="InterPro" id="IPR019775">
    <property type="entry name" value="WD40_repeat_CS"/>
</dbReference>
<dbReference type="GO" id="GO:0036064">
    <property type="term" value="C:ciliary basal body"/>
    <property type="evidence" value="ECO:0007669"/>
    <property type="project" value="TreeGrafter"/>
</dbReference>
<feature type="repeat" description="WD" evidence="4">
    <location>
        <begin position="141"/>
        <end position="182"/>
    </location>
</feature>
<keyword evidence="6" id="KW-1185">Reference proteome</keyword>
<gene>
    <name evidence="5" type="ORF">LNINA_LOCUS4416</name>
</gene>
<dbReference type="PANTHER" id="PTHR44019:SF8">
    <property type="entry name" value="POC1 CENTRIOLAR PROTEIN HOMOLOG"/>
    <property type="match status" value="1"/>
</dbReference>
<comment type="caution">
    <text evidence="5">The sequence shown here is derived from an EMBL/GenBank/DDBJ whole genome shotgun (WGS) entry which is preliminary data.</text>
</comment>
<dbReference type="InterPro" id="IPR015943">
    <property type="entry name" value="WD40/YVTN_repeat-like_dom_sf"/>
</dbReference>
<reference evidence="5 6" key="1">
    <citation type="submission" date="2023-11" db="EMBL/GenBank/DDBJ databases">
        <authorList>
            <person name="Okamura Y."/>
        </authorList>
    </citation>
    <scope>NUCLEOTIDE SEQUENCE [LARGE SCALE GENOMIC DNA]</scope>
</reference>
<accession>A0AAV1J7U1</accession>
<dbReference type="InterPro" id="IPR036322">
    <property type="entry name" value="WD40_repeat_dom_sf"/>
</dbReference>
<sequence>MDTRCTLAEPCLEKHLKGHRNSITAISYNPNEQQIASSSLDNSILLWDLRGMRSYRFQGHEEAVIDVTFSPSGKYMASASRDKTVRVWVPTVTGSTGMFKAHSQTVRSVQYSADEKKILTASDDKIIKLWSSDKFKFLTSFVGHTNWVRRATMSQDCTLIASCSDDKTIRLWNTETGSCIHTYKDQKTYGVYVAWHPSNCYIAVGTMNGNVKLYDIRTHNLVQYYSIHSDSVNQVAYHPSGSYILTASKDGTMKILDLLEGHPLFTLNAQAGGINAVTFSASGSSFASAGEDKLVYIWKTNFAELYDDAKENINNAISLAKSQVSKDSTASKGKRQGVKIWYQCYHNTKYPVTTFLHVEDVNETVVSNDYSIQGPNAHSTLLGSPQLTQVNVSYEKECPSGVCSNNIGDMSHIPRTPPIPANYTIPSILHKSVGTYDNENIFGIIKLGDNDVCYTSGTIEWVGRKRSFPINSGFKILNKSHTQPFLKRTKKHNTTFTIDKEKIKECDCADVLPTVNAIVDHLNALHEAVDIVDLRLNTIEDGMGNND</sequence>
<dbReference type="PANTHER" id="PTHR44019">
    <property type="entry name" value="WD REPEAT-CONTAINING PROTEIN 55"/>
    <property type="match status" value="1"/>
</dbReference>
<keyword evidence="2" id="KW-0677">Repeat</keyword>
<dbReference type="PROSITE" id="PS50082">
    <property type="entry name" value="WD_REPEATS_2"/>
    <property type="match status" value="6"/>
</dbReference>
<dbReference type="EMBL" id="CAVLEF010000006">
    <property type="protein sequence ID" value="CAK1544694.1"/>
    <property type="molecule type" value="Genomic_DNA"/>
</dbReference>
<evidence type="ECO:0000313" key="5">
    <source>
        <dbReference type="EMBL" id="CAK1544694.1"/>
    </source>
</evidence>
<protein>
    <submittedName>
        <fullName evidence="5">Uncharacterized protein</fullName>
    </submittedName>
</protein>